<dbReference type="KEGG" id="lenr:94174162"/>
<proteinExistence type="predicted"/>
<evidence type="ECO:0000313" key="2">
    <source>
        <dbReference type="Proteomes" id="UP000674179"/>
    </source>
</evidence>
<organism evidence="1 2">
    <name type="scientific">Leishmania enriettii</name>
    <dbReference type="NCBI Taxonomy" id="5663"/>
    <lineage>
        <taxon>Eukaryota</taxon>
        <taxon>Discoba</taxon>
        <taxon>Euglenozoa</taxon>
        <taxon>Kinetoplastea</taxon>
        <taxon>Metakinetoplastina</taxon>
        <taxon>Trypanosomatida</taxon>
        <taxon>Trypanosomatidae</taxon>
        <taxon>Leishmaniinae</taxon>
        <taxon>Leishmania</taxon>
    </lineage>
</organism>
<dbReference type="RefSeq" id="XP_067693831.1">
    <property type="nucleotide sequence ID" value="XM_067838652.1"/>
</dbReference>
<evidence type="ECO:0000313" key="1">
    <source>
        <dbReference type="EMBL" id="KAG5481650.1"/>
    </source>
</evidence>
<dbReference type="Proteomes" id="UP000674179">
    <property type="component" value="Chromosome 18"/>
</dbReference>
<dbReference type="EMBL" id="JAFHKP010000018">
    <property type="protein sequence ID" value="KAG5481650.1"/>
    <property type="molecule type" value="Genomic_DNA"/>
</dbReference>
<gene>
    <name evidence="1" type="ORF">CUR178_07003</name>
</gene>
<comment type="caution">
    <text evidence="1">The sequence shown here is derived from an EMBL/GenBank/DDBJ whole genome shotgun (WGS) entry which is preliminary data.</text>
</comment>
<keyword evidence="2" id="KW-1185">Reference proteome</keyword>
<protein>
    <submittedName>
        <fullName evidence="1">Uncharacterized protein</fullName>
    </submittedName>
</protein>
<accession>A0A836HCK0</accession>
<sequence length="141" mass="16318">MEARVPMRRLMYWRVCRAATAGIAAPYCPPCCLSGSTLFVTTRSFVQGGPPIPKKDIDKKRKRYLISSHEEEMEAKYQSRQQEIHEYYSTHEPNCPEPLPENSFVKGQFGMRRRYYVDRRGKIDPRALGEAVDEGTNAMRK</sequence>
<reference evidence="1 2" key="1">
    <citation type="submission" date="2021-02" db="EMBL/GenBank/DDBJ databases">
        <title>Leishmania (Mundinia) enrietti genome sequencing and assembly.</title>
        <authorList>
            <person name="Almutairi H."/>
            <person name="Gatherer D."/>
        </authorList>
    </citation>
    <scope>NUCLEOTIDE SEQUENCE [LARGE SCALE GENOMIC DNA]</scope>
    <source>
        <strain evidence="1">CUR178</strain>
    </source>
</reference>
<dbReference type="OrthoDB" id="247569at2759"/>
<dbReference type="AlphaFoldDB" id="A0A836HCK0"/>
<dbReference type="GeneID" id="94174162"/>
<name>A0A836HCK0_LEIEN</name>